<dbReference type="InterPro" id="IPR032789">
    <property type="entry name" value="T2SS-T3SS_pil_N"/>
</dbReference>
<dbReference type="EMBL" id="SWJE01000001">
    <property type="protein sequence ID" value="TKC92600.1"/>
    <property type="molecule type" value="Genomic_DNA"/>
</dbReference>
<name>A0A4V5PJX5_9BURK</name>
<reference evidence="5 6" key="1">
    <citation type="submission" date="2019-04" db="EMBL/GenBank/DDBJ databases">
        <title>Trinickia sp. 7GSK02, isolated from subtropical forest soil.</title>
        <authorList>
            <person name="Gao Z.-H."/>
            <person name="Qiu L.-H."/>
        </authorList>
    </citation>
    <scope>NUCLEOTIDE SEQUENCE [LARGE SCALE GENOMIC DNA]</scope>
    <source>
        <strain evidence="5 6">7GSK02</strain>
    </source>
</reference>
<dbReference type="GO" id="GO:0015627">
    <property type="term" value="C:type II protein secretion system complex"/>
    <property type="evidence" value="ECO:0007669"/>
    <property type="project" value="TreeGrafter"/>
</dbReference>
<feature type="compositionally biased region" description="Polar residues" evidence="2">
    <location>
        <begin position="691"/>
        <end position="701"/>
    </location>
</feature>
<dbReference type="AlphaFoldDB" id="A0A4V5PJX5"/>
<dbReference type="Pfam" id="PF13629">
    <property type="entry name" value="T2SS-T3SS_pil_N"/>
    <property type="match status" value="1"/>
</dbReference>
<organism evidence="5 6">
    <name type="scientific">Trinickia terrae</name>
    <dbReference type="NCBI Taxonomy" id="2571161"/>
    <lineage>
        <taxon>Bacteria</taxon>
        <taxon>Pseudomonadati</taxon>
        <taxon>Pseudomonadota</taxon>
        <taxon>Betaproteobacteria</taxon>
        <taxon>Burkholderiales</taxon>
        <taxon>Burkholderiaceae</taxon>
        <taxon>Trinickia</taxon>
    </lineage>
</organism>
<feature type="compositionally biased region" description="Pro residues" evidence="2">
    <location>
        <begin position="622"/>
        <end position="634"/>
    </location>
</feature>
<dbReference type="Pfam" id="PF00263">
    <property type="entry name" value="Secretin"/>
    <property type="match status" value="1"/>
</dbReference>
<evidence type="ECO:0000313" key="5">
    <source>
        <dbReference type="EMBL" id="TKC92600.1"/>
    </source>
</evidence>
<evidence type="ECO:0000313" key="6">
    <source>
        <dbReference type="Proteomes" id="UP000305539"/>
    </source>
</evidence>
<dbReference type="InterPro" id="IPR001775">
    <property type="entry name" value="GspD/PilQ"/>
</dbReference>
<gene>
    <name evidence="5" type="ORF">FAZ69_02720</name>
</gene>
<evidence type="ECO:0000256" key="2">
    <source>
        <dbReference type="SAM" id="MobiDB-lite"/>
    </source>
</evidence>
<keyword evidence="6" id="KW-1185">Reference proteome</keyword>
<evidence type="ECO:0000259" key="3">
    <source>
        <dbReference type="Pfam" id="PF00263"/>
    </source>
</evidence>
<dbReference type="OrthoDB" id="9775455at2"/>
<feature type="compositionally biased region" description="Low complexity" evidence="2">
    <location>
        <begin position="664"/>
        <end position="689"/>
    </location>
</feature>
<comment type="similarity">
    <text evidence="1">Belongs to the bacterial secretin family.</text>
</comment>
<feature type="compositionally biased region" description="Low complexity" evidence="2">
    <location>
        <begin position="606"/>
        <end position="621"/>
    </location>
</feature>
<protein>
    <submittedName>
        <fullName evidence="5">Type II and III secretion system protein family protein</fullName>
    </submittedName>
</protein>
<feature type="domain" description="Type II/III secretion system secretin-like" evidence="3">
    <location>
        <begin position="355"/>
        <end position="524"/>
    </location>
</feature>
<dbReference type="PANTHER" id="PTHR30332">
    <property type="entry name" value="PROBABLE GENERAL SECRETION PATHWAY PROTEIN D"/>
    <property type="match status" value="1"/>
</dbReference>
<dbReference type="Proteomes" id="UP000305539">
    <property type="component" value="Unassembled WGS sequence"/>
</dbReference>
<feature type="region of interest" description="Disordered" evidence="2">
    <location>
        <begin position="606"/>
        <end position="701"/>
    </location>
</feature>
<evidence type="ECO:0000256" key="1">
    <source>
        <dbReference type="RuleBase" id="RU004003"/>
    </source>
</evidence>
<sequence>MKTRLDQLNCPPHGLKQISQAARARILQAGVCGLIGTFLWVLPNAQAQVAGEYAGTAGAVAAPVSKGASRMPLKLAAGGAPLHLTIGMAAGPAAAAAAAARAMPEKGPNCTGELGAHQSVTVPLGKSTMLDLPEPVRSRTLGNPQIVQAMLVSPRTLYLLGNQIGTTNMIVQGRSGSCSVIDVAVSVDPAGLQHALAAVMPEENGVRVTAVSDSLVLSGMVSDTTKAQRVVDLANAFVDRQDAQAQAGGQDSGQGAAGGMLTLSLSSAGGNNGSSQRSKIINMMHVAAPQQVMLEVKIAEVDKTLIDQLGSALNINAHSGSWSFNLLSDFLSGGLSAVTASKANNSPLAAALDAQKTDQLTKILAEPNLLAISGQEASFLAGGKVFIPVPQSNNSNGETIVLQEEQFGVGLTFTPTVLGNGRINLKVAPEVSELSPTGVTVTAPGTNATSILPLITTRRASTTVQLNDGQSFAIGGLLKNNITGALKAIPGLGELPIIGALARDTNYQNDKTELIFVVTPHLVKPLQPNYPLPTDHFGDVNEAEVYATGNMEGHARPKAGSAPAVAAPTAAASVSAPAAAKPAPAAAVPVAPAPAAAAPAAAAEPAATTTPVPSPEAAAIPLPDPLPAPAPAPAPAANDTPPAAIKPASADTPAAAPVTIAEVATEPAQTPAPESAQAPAADPALAPSARSLRTASLYATH</sequence>
<feature type="domain" description="Pilus formation protein N-terminal" evidence="4">
    <location>
        <begin position="117"/>
        <end position="186"/>
    </location>
</feature>
<dbReference type="InterPro" id="IPR050810">
    <property type="entry name" value="Bact_Secretion_Sys_Channel"/>
</dbReference>
<comment type="caution">
    <text evidence="5">The sequence shown here is derived from an EMBL/GenBank/DDBJ whole genome shotgun (WGS) entry which is preliminary data.</text>
</comment>
<dbReference type="RefSeq" id="WP_136892383.1">
    <property type="nucleotide sequence ID" value="NZ_SWJE01000001.1"/>
</dbReference>
<dbReference type="GO" id="GO:0009306">
    <property type="term" value="P:protein secretion"/>
    <property type="evidence" value="ECO:0007669"/>
    <property type="project" value="InterPro"/>
</dbReference>
<dbReference type="PRINTS" id="PR00811">
    <property type="entry name" value="BCTERIALGSPD"/>
</dbReference>
<proteinExistence type="inferred from homology"/>
<accession>A0A4V5PJX5</accession>
<dbReference type="PANTHER" id="PTHR30332:SF17">
    <property type="entry name" value="TYPE IV PILIATION SYSTEM PROTEIN DR_0774-RELATED"/>
    <property type="match status" value="1"/>
</dbReference>
<dbReference type="InterPro" id="IPR004846">
    <property type="entry name" value="T2SS/T3SS_dom"/>
</dbReference>
<evidence type="ECO:0000259" key="4">
    <source>
        <dbReference type="Pfam" id="PF13629"/>
    </source>
</evidence>